<feature type="non-terminal residue" evidence="7">
    <location>
        <position position="1"/>
    </location>
</feature>
<dbReference type="EMBL" id="JH993097">
    <property type="protein sequence ID" value="EKX35077.1"/>
    <property type="molecule type" value="Genomic_DNA"/>
</dbReference>
<feature type="active site" description="Proton acceptor" evidence="3">
    <location>
        <position position="89"/>
    </location>
</feature>
<evidence type="ECO:0000313" key="7">
    <source>
        <dbReference type="EMBL" id="EKX35077.1"/>
    </source>
</evidence>
<name>L1IG60_GUITC</name>
<dbReference type="eggNOG" id="KOG4235">
    <property type="taxonomic scope" value="Eukaryota"/>
</dbReference>
<accession>L1IG60</accession>
<proteinExistence type="inferred from homology"/>
<evidence type="ECO:0000256" key="1">
    <source>
        <dbReference type="ARBA" id="ARBA00004229"/>
    </source>
</evidence>
<dbReference type="InterPro" id="IPR031314">
    <property type="entry name" value="DNK_dom"/>
</dbReference>
<organism evidence="7">
    <name type="scientific">Guillardia theta (strain CCMP2712)</name>
    <name type="common">Cryptophyte</name>
    <dbReference type="NCBI Taxonomy" id="905079"/>
    <lineage>
        <taxon>Eukaryota</taxon>
        <taxon>Cryptophyceae</taxon>
        <taxon>Pyrenomonadales</taxon>
        <taxon>Geminigeraceae</taxon>
        <taxon>Guillardia</taxon>
    </lineage>
</organism>
<comment type="subcellular location">
    <subcellularLocation>
        <location evidence="1">Plastid</location>
        <location evidence="1">Chloroplast</location>
    </subcellularLocation>
</comment>
<evidence type="ECO:0000256" key="2">
    <source>
        <dbReference type="ARBA" id="ARBA00007420"/>
    </source>
</evidence>
<evidence type="ECO:0000256" key="5">
    <source>
        <dbReference type="PIRSR" id="PIRSR000705-3"/>
    </source>
</evidence>
<sequence>AGQSRFFSFEGIIGAGKSTLLRKLQENGVVVIPEPLQAWQDNGIFEAFYKDMSRWSFTFQIAAFTTRVKSVEEAISSTSSSSSPWMVGERSWFADSYVFEPLLHRDGHLNNMEHDSYKLWWQWAEQRAPRTSGIIYLRASPRTCLKRIQKRSRAEEADIPLGYLEGLFEKHEDWLMHRKTPYGRHDIPVLVLNADVEFESN</sequence>
<dbReference type="OrthoDB" id="567086at2759"/>
<feature type="non-terminal residue" evidence="7">
    <location>
        <position position="201"/>
    </location>
</feature>
<evidence type="ECO:0000256" key="4">
    <source>
        <dbReference type="PIRSR" id="PIRSR000705-2"/>
    </source>
</evidence>
<feature type="binding site" evidence="5">
    <location>
        <begin position="11"/>
        <end position="19"/>
    </location>
    <ligand>
        <name>ATP</name>
        <dbReference type="ChEBI" id="CHEBI:30616"/>
    </ligand>
</feature>
<dbReference type="STRING" id="905079.L1IG60"/>
<feature type="domain" description="Deoxynucleoside kinase" evidence="6">
    <location>
        <begin position="8"/>
        <end position="198"/>
    </location>
</feature>
<dbReference type="RefSeq" id="XP_005822057.1">
    <property type="nucleotide sequence ID" value="XM_005822000.1"/>
</dbReference>
<evidence type="ECO:0000259" key="6">
    <source>
        <dbReference type="Pfam" id="PF01712"/>
    </source>
</evidence>
<dbReference type="OMA" id="EAMVMTP"/>
<dbReference type="PANTHER" id="PTHR10513:SF35">
    <property type="entry name" value="DEOXYADENOSINE KINASE"/>
    <property type="match status" value="1"/>
</dbReference>
<dbReference type="Proteomes" id="UP000011087">
    <property type="component" value="Unassembled WGS sequence"/>
</dbReference>
<feature type="binding site" evidence="4">
    <location>
        <position position="95"/>
    </location>
    <ligand>
        <name>substrate</name>
    </ligand>
</feature>
<reference evidence="9" key="2">
    <citation type="submission" date="2012-11" db="EMBL/GenBank/DDBJ databases">
        <authorList>
            <person name="Kuo A."/>
            <person name="Curtis B.A."/>
            <person name="Tanifuji G."/>
            <person name="Burki F."/>
            <person name="Gruber A."/>
            <person name="Irimia M."/>
            <person name="Maruyama S."/>
            <person name="Arias M.C."/>
            <person name="Ball S.G."/>
            <person name="Gile G.H."/>
            <person name="Hirakawa Y."/>
            <person name="Hopkins J.F."/>
            <person name="Rensing S.A."/>
            <person name="Schmutz J."/>
            <person name="Symeonidi A."/>
            <person name="Elias M."/>
            <person name="Eveleigh R.J."/>
            <person name="Herman E.K."/>
            <person name="Klute M.J."/>
            <person name="Nakayama T."/>
            <person name="Obornik M."/>
            <person name="Reyes-Prieto A."/>
            <person name="Armbrust E.V."/>
            <person name="Aves S.J."/>
            <person name="Beiko R.G."/>
            <person name="Coutinho P."/>
            <person name="Dacks J.B."/>
            <person name="Durnford D.G."/>
            <person name="Fast N.M."/>
            <person name="Green B.R."/>
            <person name="Grisdale C."/>
            <person name="Hempe F."/>
            <person name="Henrissat B."/>
            <person name="Hoppner M.P."/>
            <person name="Ishida K.-I."/>
            <person name="Kim E."/>
            <person name="Koreny L."/>
            <person name="Kroth P.G."/>
            <person name="Liu Y."/>
            <person name="Malik S.-B."/>
            <person name="Maier U.G."/>
            <person name="McRose D."/>
            <person name="Mock T."/>
            <person name="Neilson J.A."/>
            <person name="Onodera N.T."/>
            <person name="Poole A.M."/>
            <person name="Pritham E.J."/>
            <person name="Richards T.A."/>
            <person name="Rocap G."/>
            <person name="Roy S.W."/>
            <person name="Sarai C."/>
            <person name="Schaack S."/>
            <person name="Shirato S."/>
            <person name="Slamovits C.H."/>
            <person name="Spencer D.F."/>
            <person name="Suzuki S."/>
            <person name="Worden A.Z."/>
            <person name="Zauner S."/>
            <person name="Barry K."/>
            <person name="Bell C."/>
            <person name="Bharti A.K."/>
            <person name="Crow J.A."/>
            <person name="Grimwood J."/>
            <person name="Kramer R."/>
            <person name="Lindquist E."/>
            <person name="Lucas S."/>
            <person name="Salamov A."/>
            <person name="McFadden G.I."/>
            <person name="Lane C.E."/>
            <person name="Keeling P.J."/>
            <person name="Gray M.W."/>
            <person name="Grigoriev I.V."/>
            <person name="Archibald J.M."/>
        </authorList>
    </citation>
    <scope>NUCLEOTIDE SEQUENCE</scope>
    <source>
        <strain evidence="9">CCMP2712</strain>
    </source>
</reference>
<dbReference type="KEGG" id="gtt:GUITHDRAFT_57327"/>
<dbReference type="GO" id="GO:0009507">
    <property type="term" value="C:chloroplast"/>
    <property type="evidence" value="ECO:0007669"/>
    <property type="project" value="UniProtKB-SubCell"/>
</dbReference>
<dbReference type="GO" id="GO:0019136">
    <property type="term" value="F:deoxynucleoside kinase activity"/>
    <property type="evidence" value="ECO:0007669"/>
    <property type="project" value="InterPro"/>
</dbReference>
<dbReference type="InterPro" id="IPR027417">
    <property type="entry name" value="P-loop_NTPase"/>
</dbReference>
<keyword evidence="9" id="KW-1185">Reference proteome</keyword>
<feature type="binding site" evidence="4">
    <location>
        <position position="49"/>
    </location>
    <ligand>
        <name>substrate</name>
    </ligand>
</feature>
<feature type="binding site" evidence="4">
    <location>
        <position position="156"/>
    </location>
    <ligand>
        <name>substrate</name>
    </ligand>
</feature>
<protein>
    <recommendedName>
        <fullName evidence="6">Deoxynucleoside kinase domain-containing protein</fullName>
    </recommendedName>
</protein>
<keyword evidence="5" id="KW-0547">Nucleotide-binding</keyword>
<dbReference type="PaxDb" id="55529-EKX35077"/>
<gene>
    <name evidence="7" type="ORF">GUITHDRAFT_57327</name>
</gene>
<feature type="binding site" evidence="4">
    <location>
        <position position="60"/>
    </location>
    <ligand>
        <name>substrate</name>
    </ligand>
</feature>
<feature type="binding site" evidence="4">
    <location>
        <position position="34"/>
    </location>
    <ligand>
        <name>substrate</name>
    </ligand>
</feature>
<dbReference type="CDD" id="cd01673">
    <property type="entry name" value="dNK"/>
    <property type="match status" value="1"/>
</dbReference>
<dbReference type="InterPro" id="IPR002624">
    <property type="entry name" value="DCK/DGK"/>
</dbReference>
<dbReference type="HOGENOM" id="CLU_030466_1_0_1"/>
<evidence type="ECO:0000313" key="9">
    <source>
        <dbReference type="Proteomes" id="UP000011087"/>
    </source>
</evidence>
<dbReference type="AlphaFoldDB" id="L1IG60"/>
<dbReference type="EnsemblProtists" id="EKX35077">
    <property type="protein sequence ID" value="EKX35077"/>
    <property type="gene ID" value="GUITHDRAFT_57327"/>
</dbReference>
<evidence type="ECO:0000256" key="3">
    <source>
        <dbReference type="PIRSR" id="PIRSR000705-1"/>
    </source>
</evidence>
<dbReference type="Pfam" id="PF01712">
    <property type="entry name" value="dNK"/>
    <property type="match status" value="1"/>
</dbReference>
<feature type="binding site" evidence="5">
    <location>
        <begin position="147"/>
        <end position="151"/>
    </location>
    <ligand>
        <name>ATP</name>
        <dbReference type="ChEBI" id="CHEBI:30616"/>
    </ligand>
</feature>
<dbReference type="GO" id="GO:0005524">
    <property type="term" value="F:ATP binding"/>
    <property type="evidence" value="ECO:0007669"/>
    <property type="project" value="UniProtKB-KW"/>
</dbReference>
<dbReference type="InterPro" id="IPR050566">
    <property type="entry name" value="Deoxyribonucleoside_kinase"/>
</dbReference>
<feature type="binding site" evidence="4">
    <location>
        <position position="90"/>
    </location>
    <ligand>
        <name>substrate</name>
    </ligand>
</feature>
<reference evidence="7 9" key="1">
    <citation type="journal article" date="2012" name="Nature">
        <title>Algal genomes reveal evolutionary mosaicism and the fate of nucleomorphs.</title>
        <authorList>
            <consortium name="DOE Joint Genome Institute"/>
            <person name="Curtis B.A."/>
            <person name="Tanifuji G."/>
            <person name="Burki F."/>
            <person name="Gruber A."/>
            <person name="Irimia M."/>
            <person name="Maruyama S."/>
            <person name="Arias M.C."/>
            <person name="Ball S.G."/>
            <person name="Gile G.H."/>
            <person name="Hirakawa Y."/>
            <person name="Hopkins J.F."/>
            <person name="Kuo A."/>
            <person name="Rensing S.A."/>
            <person name="Schmutz J."/>
            <person name="Symeonidi A."/>
            <person name="Elias M."/>
            <person name="Eveleigh R.J."/>
            <person name="Herman E.K."/>
            <person name="Klute M.J."/>
            <person name="Nakayama T."/>
            <person name="Obornik M."/>
            <person name="Reyes-Prieto A."/>
            <person name="Armbrust E.V."/>
            <person name="Aves S.J."/>
            <person name="Beiko R.G."/>
            <person name="Coutinho P."/>
            <person name="Dacks J.B."/>
            <person name="Durnford D.G."/>
            <person name="Fast N.M."/>
            <person name="Green B.R."/>
            <person name="Grisdale C.J."/>
            <person name="Hempel F."/>
            <person name="Henrissat B."/>
            <person name="Hoppner M.P."/>
            <person name="Ishida K."/>
            <person name="Kim E."/>
            <person name="Koreny L."/>
            <person name="Kroth P.G."/>
            <person name="Liu Y."/>
            <person name="Malik S.B."/>
            <person name="Maier U.G."/>
            <person name="McRose D."/>
            <person name="Mock T."/>
            <person name="Neilson J.A."/>
            <person name="Onodera N.T."/>
            <person name="Poole A.M."/>
            <person name="Pritham E.J."/>
            <person name="Richards T.A."/>
            <person name="Rocap G."/>
            <person name="Roy S.W."/>
            <person name="Sarai C."/>
            <person name="Schaack S."/>
            <person name="Shirato S."/>
            <person name="Slamovits C.H."/>
            <person name="Spencer D.F."/>
            <person name="Suzuki S."/>
            <person name="Worden A.Z."/>
            <person name="Zauner S."/>
            <person name="Barry K."/>
            <person name="Bell C."/>
            <person name="Bharti A.K."/>
            <person name="Crow J.A."/>
            <person name="Grimwood J."/>
            <person name="Kramer R."/>
            <person name="Lindquist E."/>
            <person name="Lucas S."/>
            <person name="Salamov A."/>
            <person name="McFadden G.I."/>
            <person name="Lane C.E."/>
            <person name="Keeling P.J."/>
            <person name="Gray M.W."/>
            <person name="Grigoriev I.V."/>
            <person name="Archibald J.M."/>
        </authorList>
    </citation>
    <scope>NUCLEOTIDE SEQUENCE</scope>
    <source>
        <strain evidence="7 9">CCMP2712</strain>
    </source>
</reference>
<dbReference type="SUPFAM" id="SSF52540">
    <property type="entry name" value="P-loop containing nucleoside triphosphate hydrolases"/>
    <property type="match status" value="1"/>
</dbReference>
<comment type="similarity">
    <text evidence="2">Belongs to the DCK/DGK family.</text>
</comment>
<evidence type="ECO:0000313" key="8">
    <source>
        <dbReference type="EnsemblProtists" id="EKX35077"/>
    </source>
</evidence>
<dbReference type="GeneID" id="17291801"/>
<dbReference type="PIRSF" id="PIRSF000705">
    <property type="entry name" value="DNK"/>
    <property type="match status" value="1"/>
</dbReference>
<dbReference type="Gene3D" id="3.40.50.300">
    <property type="entry name" value="P-loop containing nucleotide triphosphate hydrolases"/>
    <property type="match status" value="1"/>
</dbReference>
<keyword evidence="5" id="KW-0067">ATP-binding</keyword>
<dbReference type="PANTHER" id="PTHR10513">
    <property type="entry name" value="DEOXYNUCLEOSIDE KINASE"/>
    <property type="match status" value="1"/>
</dbReference>
<reference evidence="8" key="3">
    <citation type="submission" date="2016-03" db="UniProtKB">
        <authorList>
            <consortium name="EnsemblProtists"/>
        </authorList>
    </citation>
    <scope>IDENTIFICATION</scope>
</reference>